<reference evidence="2" key="1">
    <citation type="submission" date="2024-01" db="EMBL/GenBank/DDBJ databases">
        <authorList>
            <person name="Webb A."/>
        </authorList>
    </citation>
    <scope>NUCLEOTIDE SEQUENCE</scope>
    <source>
        <strain evidence="2">Pm1</strain>
    </source>
</reference>
<accession>A0AAV1VF17</accession>
<dbReference type="AlphaFoldDB" id="A0AAV1VF17"/>
<evidence type="ECO:0000259" key="1">
    <source>
        <dbReference type="Pfam" id="PF00561"/>
    </source>
</evidence>
<protein>
    <recommendedName>
        <fullName evidence="1">AB hydrolase-1 domain-containing protein</fullName>
    </recommendedName>
</protein>
<dbReference type="EMBL" id="CAKLBY020000312">
    <property type="protein sequence ID" value="CAK7945001.1"/>
    <property type="molecule type" value="Genomic_DNA"/>
</dbReference>
<evidence type="ECO:0000313" key="2">
    <source>
        <dbReference type="EMBL" id="CAK7945001.1"/>
    </source>
</evidence>
<feature type="domain" description="AB hydrolase-1" evidence="1">
    <location>
        <begin position="46"/>
        <end position="176"/>
    </location>
</feature>
<dbReference type="SUPFAM" id="SSF53474">
    <property type="entry name" value="alpha/beta-Hydrolases"/>
    <property type="match status" value="1"/>
</dbReference>
<dbReference type="InterPro" id="IPR000073">
    <property type="entry name" value="AB_hydrolase_1"/>
</dbReference>
<sequence>MRVLRPLRRHVSTTPAAFRRLQLPTDTYGDLLSALAPVSVTPAQQPLLCLPSLFGSVARDFRRQLADQQLARSWALYGLDLRLATADQDSRWGRRGIERDAEDVMRAADALELETFSLLGASHGANVSAVVAAKYPERVARLVLVNGNAFVSDEDLEDLEEHSDVQSWDREMRETAEQKCGADDVQEKWTHMVEALRQVERDDGGDLYCGHLPHIKCKTLVVGGGQDKFVPLFHSEYLSERIMHSRLEIVPEGGNDLVLSKAEDFNKLLETFLQEPDDKHTQSREFVAVPSKMAT</sequence>
<proteinExistence type="predicted"/>
<dbReference type="PANTHER" id="PTHR46331">
    <property type="entry name" value="VALACYCLOVIR HYDROLASE"/>
    <property type="match status" value="1"/>
</dbReference>
<dbReference type="PANTHER" id="PTHR46331:SF2">
    <property type="entry name" value="VALACYCLOVIR HYDROLASE"/>
    <property type="match status" value="1"/>
</dbReference>
<dbReference type="Proteomes" id="UP001162060">
    <property type="component" value="Unassembled WGS sequence"/>
</dbReference>
<dbReference type="Pfam" id="PF00561">
    <property type="entry name" value="Abhydrolase_1"/>
    <property type="match status" value="1"/>
</dbReference>
<evidence type="ECO:0000313" key="3">
    <source>
        <dbReference type="Proteomes" id="UP001162060"/>
    </source>
</evidence>
<organism evidence="2 3">
    <name type="scientific">Peronospora matthiolae</name>
    <dbReference type="NCBI Taxonomy" id="2874970"/>
    <lineage>
        <taxon>Eukaryota</taxon>
        <taxon>Sar</taxon>
        <taxon>Stramenopiles</taxon>
        <taxon>Oomycota</taxon>
        <taxon>Peronosporomycetes</taxon>
        <taxon>Peronosporales</taxon>
        <taxon>Peronosporaceae</taxon>
        <taxon>Peronospora</taxon>
    </lineage>
</organism>
<dbReference type="InterPro" id="IPR029058">
    <property type="entry name" value="AB_hydrolase_fold"/>
</dbReference>
<dbReference type="Gene3D" id="3.40.50.1820">
    <property type="entry name" value="alpha/beta hydrolase"/>
    <property type="match status" value="1"/>
</dbReference>
<comment type="caution">
    <text evidence="2">The sequence shown here is derived from an EMBL/GenBank/DDBJ whole genome shotgun (WGS) entry which is preliminary data.</text>
</comment>
<dbReference type="GO" id="GO:0017171">
    <property type="term" value="F:serine hydrolase activity"/>
    <property type="evidence" value="ECO:0007669"/>
    <property type="project" value="TreeGrafter"/>
</dbReference>
<gene>
    <name evidence="2" type="ORF">PM001_LOCUS30151</name>
</gene>
<name>A0AAV1VF17_9STRA</name>